<comment type="caution">
    <text evidence="2">The sequence shown here is derived from an EMBL/GenBank/DDBJ whole genome shotgun (WGS) entry which is preliminary data.</text>
</comment>
<name>A0ABW2KQ53_9PROT</name>
<evidence type="ECO:0000256" key="1">
    <source>
        <dbReference type="SAM" id="SignalP"/>
    </source>
</evidence>
<protein>
    <recommendedName>
        <fullName evidence="4">Lipoprotein</fullName>
    </recommendedName>
</protein>
<reference evidence="3" key="1">
    <citation type="journal article" date="2019" name="Int. J. Syst. Evol. Microbiol.">
        <title>The Global Catalogue of Microorganisms (GCM) 10K type strain sequencing project: providing services to taxonomists for standard genome sequencing and annotation.</title>
        <authorList>
            <consortium name="The Broad Institute Genomics Platform"/>
            <consortium name="The Broad Institute Genome Sequencing Center for Infectious Disease"/>
            <person name="Wu L."/>
            <person name="Ma J."/>
        </authorList>
    </citation>
    <scope>NUCLEOTIDE SEQUENCE [LARGE SCALE GENOMIC DNA]</scope>
    <source>
        <strain evidence="3">CGMCC 1.16275</strain>
    </source>
</reference>
<proteinExistence type="predicted"/>
<feature type="chain" id="PRO_5046675347" description="Lipoprotein" evidence="1">
    <location>
        <begin position="21"/>
        <end position="83"/>
    </location>
</feature>
<evidence type="ECO:0008006" key="4">
    <source>
        <dbReference type="Google" id="ProtNLM"/>
    </source>
</evidence>
<dbReference type="RefSeq" id="WP_377355402.1">
    <property type="nucleotide sequence ID" value="NZ_JBHTCM010000003.1"/>
</dbReference>
<organism evidence="2 3">
    <name type="scientific">Rhodocista pekingensis</name>
    <dbReference type="NCBI Taxonomy" id="201185"/>
    <lineage>
        <taxon>Bacteria</taxon>
        <taxon>Pseudomonadati</taxon>
        <taxon>Pseudomonadota</taxon>
        <taxon>Alphaproteobacteria</taxon>
        <taxon>Rhodospirillales</taxon>
        <taxon>Azospirillaceae</taxon>
        <taxon>Rhodocista</taxon>
    </lineage>
</organism>
<keyword evidence="1" id="KW-0732">Signal</keyword>
<dbReference type="PROSITE" id="PS51257">
    <property type="entry name" value="PROKAR_LIPOPROTEIN"/>
    <property type="match status" value="1"/>
</dbReference>
<keyword evidence="3" id="KW-1185">Reference proteome</keyword>
<sequence>MRPRQFALAALLPVLLTACMAPPARREAQGSATDGHQACLAQCNREADVCFDQRSAQDGNTTYGMGATCQTELKSCLTRCGGR</sequence>
<dbReference type="EMBL" id="JBHTCM010000003">
    <property type="protein sequence ID" value="MFC7331555.1"/>
    <property type="molecule type" value="Genomic_DNA"/>
</dbReference>
<evidence type="ECO:0000313" key="3">
    <source>
        <dbReference type="Proteomes" id="UP001596456"/>
    </source>
</evidence>
<evidence type="ECO:0000313" key="2">
    <source>
        <dbReference type="EMBL" id="MFC7331555.1"/>
    </source>
</evidence>
<dbReference type="Proteomes" id="UP001596456">
    <property type="component" value="Unassembled WGS sequence"/>
</dbReference>
<feature type="signal peptide" evidence="1">
    <location>
        <begin position="1"/>
        <end position="20"/>
    </location>
</feature>
<accession>A0ABW2KQ53</accession>
<gene>
    <name evidence="2" type="ORF">ACFQPS_00135</name>
</gene>